<comment type="caution">
    <text evidence="2">The sequence shown here is derived from an EMBL/GenBank/DDBJ whole genome shotgun (WGS) entry which is preliminary data.</text>
</comment>
<evidence type="ECO:0008006" key="4">
    <source>
        <dbReference type="Google" id="ProtNLM"/>
    </source>
</evidence>
<gene>
    <name evidence="2" type="ORF">RhiirC2_720900</name>
</gene>
<dbReference type="AlphaFoldDB" id="A0A2N1M8G1"/>
<evidence type="ECO:0000313" key="3">
    <source>
        <dbReference type="Proteomes" id="UP000233469"/>
    </source>
</evidence>
<feature type="region of interest" description="Disordered" evidence="1">
    <location>
        <begin position="206"/>
        <end position="232"/>
    </location>
</feature>
<sequence>VLRQLVYPRLLPLRGNSGIFWGRLASLRDLPDALHLVSIQLLVDALMTSPLGAFYIGCSAPHLLEFVPVLRIDCSTCSNSLNVTYYDKLKERFQTSNLKMTKLYCRTCKDYVDIGKEQRIPAVGKGANRIRGTCPKCKKKINSFVGLDWTVAKHDESEWETIRAKRERATLQRNAKKLGLMIYEEQKFLDCALKCLDEKDERATAKKTKRRRQMLMTDGDRYRRFPTPQRGM</sequence>
<reference evidence="2 3" key="2">
    <citation type="submission" date="2017-10" db="EMBL/GenBank/DDBJ databases">
        <title>Extensive intraspecific genome diversity in a model arbuscular mycorrhizal fungus.</title>
        <authorList>
            <person name="Chen E.C.H."/>
            <person name="Morin E."/>
            <person name="Baudet D."/>
            <person name="Noel J."/>
            <person name="Ndikumana S."/>
            <person name="Charron P."/>
            <person name="St-Onge C."/>
            <person name="Giorgi J."/>
            <person name="Grigoriev I.V."/>
            <person name="Roux C."/>
            <person name="Martin F.M."/>
            <person name="Corradi N."/>
        </authorList>
    </citation>
    <scope>NUCLEOTIDE SEQUENCE [LARGE SCALE GENOMIC DNA]</scope>
    <source>
        <strain evidence="2 3">C2</strain>
    </source>
</reference>
<accession>A0A2N1M8G1</accession>
<evidence type="ECO:0000256" key="1">
    <source>
        <dbReference type="SAM" id="MobiDB-lite"/>
    </source>
</evidence>
<reference evidence="2 3" key="1">
    <citation type="submission" date="2016-04" db="EMBL/GenBank/DDBJ databases">
        <title>Genome analyses suggest a sexual origin of heterokaryosis in a supposedly ancient asexual fungus.</title>
        <authorList>
            <person name="Ropars J."/>
            <person name="Sedzielewska K."/>
            <person name="Noel J."/>
            <person name="Charron P."/>
            <person name="Farinelli L."/>
            <person name="Marton T."/>
            <person name="Kruger M."/>
            <person name="Pelin A."/>
            <person name="Brachmann A."/>
            <person name="Corradi N."/>
        </authorList>
    </citation>
    <scope>NUCLEOTIDE SEQUENCE [LARGE SCALE GENOMIC DNA]</scope>
    <source>
        <strain evidence="2 3">C2</strain>
    </source>
</reference>
<evidence type="ECO:0000313" key="2">
    <source>
        <dbReference type="EMBL" id="PKK57920.1"/>
    </source>
</evidence>
<dbReference type="VEuPathDB" id="FungiDB:RhiirA1_449211"/>
<organism evidence="2 3">
    <name type="scientific">Rhizophagus irregularis</name>
    <dbReference type="NCBI Taxonomy" id="588596"/>
    <lineage>
        <taxon>Eukaryota</taxon>
        <taxon>Fungi</taxon>
        <taxon>Fungi incertae sedis</taxon>
        <taxon>Mucoromycota</taxon>
        <taxon>Glomeromycotina</taxon>
        <taxon>Glomeromycetes</taxon>
        <taxon>Glomerales</taxon>
        <taxon>Glomeraceae</taxon>
        <taxon>Rhizophagus</taxon>
    </lineage>
</organism>
<dbReference type="VEuPathDB" id="FungiDB:FUN_003891"/>
<protein>
    <recommendedName>
        <fullName evidence="4">DUF5679 domain-containing protein</fullName>
    </recommendedName>
</protein>
<feature type="non-terminal residue" evidence="2">
    <location>
        <position position="1"/>
    </location>
</feature>
<dbReference type="EMBL" id="LLXL01003977">
    <property type="protein sequence ID" value="PKK57920.1"/>
    <property type="molecule type" value="Genomic_DNA"/>
</dbReference>
<proteinExistence type="predicted"/>
<name>A0A2N1M8G1_9GLOM</name>
<dbReference type="Proteomes" id="UP000233469">
    <property type="component" value="Unassembled WGS sequence"/>
</dbReference>